<comment type="caution">
    <text evidence="1">The sequence shown here is derived from an EMBL/GenBank/DDBJ whole genome shotgun (WGS) entry which is preliminary data.</text>
</comment>
<protein>
    <submittedName>
        <fullName evidence="1">Uncharacterized protein</fullName>
    </submittedName>
</protein>
<proteinExistence type="predicted"/>
<dbReference type="Proteomes" id="UP000299102">
    <property type="component" value="Unassembled WGS sequence"/>
</dbReference>
<dbReference type="AlphaFoldDB" id="A0A4C1X1I3"/>
<gene>
    <name evidence="1" type="ORF">EVAR_91464_1</name>
</gene>
<keyword evidence="2" id="KW-1185">Reference proteome</keyword>
<accession>A0A4C1X1I3</accession>
<sequence>MEAKESGFDRFDQQFRLERRRAFDARTPARAAAAGRWLSILNSSPSLDGSARSYYFGFDRCRVRSRAPAPCACPPLHGINHSTHNYSRENILLFIFSSMSHESGPKMGQLRLYHRPSRSSPSYQHIFYGIIKWQTSRPAIRESPPPMDTHNPRRVISALLTS</sequence>
<reference evidence="1 2" key="1">
    <citation type="journal article" date="2019" name="Commun. Biol.">
        <title>The bagworm genome reveals a unique fibroin gene that provides high tensile strength.</title>
        <authorList>
            <person name="Kono N."/>
            <person name="Nakamura H."/>
            <person name="Ohtoshi R."/>
            <person name="Tomita M."/>
            <person name="Numata K."/>
            <person name="Arakawa K."/>
        </authorList>
    </citation>
    <scope>NUCLEOTIDE SEQUENCE [LARGE SCALE GENOMIC DNA]</scope>
</reference>
<organism evidence="1 2">
    <name type="scientific">Eumeta variegata</name>
    <name type="common">Bagworm moth</name>
    <name type="synonym">Eumeta japonica</name>
    <dbReference type="NCBI Taxonomy" id="151549"/>
    <lineage>
        <taxon>Eukaryota</taxon>
        <taxon>Metazoa</taxon>
        <taxon>Ecdysozoa</taxon>
        <taxon>Arthropoda</taxon>
        <taxon>Hexapoda</taxon>
        <taxon>Insecta</taxon>
        <taxon>Pterygota</taxon>
        <taxon>Neoptera</taxon>
        <taxon>Endopterygota</taxon>
        <taxon>Lepidoptera</taxon>
        <taxon>Glossata</taxon>
        <taxon>Ditrysia</taxon>
        <taxon>Tineoidea</taxon>
        <taxon>Psychidae</taxon>
        <taxon>Oiketicinae</taxon>
        <taxon>Eumeta</taxon>
    </lineage>
</organism>
<evidence type="ECO:0000313" key="2">
    <source>
        <dbReference type="Proteomes" id="UP000299102"/>
    </source>
</evidence>
<dbReference type="EMBL" id="BGZK01000701">
    <property type="protein sequence ID" value="GBP56812.1"/>
    <property type="molecule type" value="Genomic_DNA"/>
</dbReference>
<name>A0A4C1X1I3_EUMVA</name>
<evidence type="ECO:0000313" key="1">
    <source>
        <dbReference type="EMBL" id="GBP56812.1"/>
    </source>
</evidence>